<feature type="transmembrane region" description="Helical" evidence="1">
    <location>
        <begin position="20"/>
        <end position="38"/>
    </location>
</feature>
<dbReference type="AlphaFoldDB" id="A0A1A9WMW6"/>
<accession>A0A1A9WMW6</accession>
<keyword evidence="1" id="KW-0812">Transmembrane</keyword>
<name>A0A1A9WMW6_9MUSC</name>
<evidence type="ECO:0000313" key="2">
    <source>
        <dbReference type="EnsemblMetazoa" id="GBRI025495-PA"/>
    </source>
</evidence>
<evidence type="ECO:0000313" key="3">
    <source>
        <dbReference type="Proteomes" id="UP000091820"/>
    </source>
</evidence>
<protein>
    <submittedName>
        <fullName evidence="2">Uncharacterized protein</fullName>
    </submittedName>
</protein>
<keyword evidence="1" id="KW-1133">Transmembrane helix</keyword>
<dbReference type="EnsemblMetazoa" id="GBRI025495-RA">
    <property type="protein sequence ID" value="GBRI025495-PA"/>
    <property type="gene ID" value="GBRI025495"/>
</dbReference>
<proteinExistence type="predicted"/>
<keyword evidence="3" id="KW-1185">Reference proteome</keyword>
<dbReference type="Proteomes" id="UP000091820">
    <property type="component" value="Unassembled WGS sequence"/>
</dbReference>
<keyword evidence="1" id="KW-0472">Membrane</keyword>
<dbReference type="VEuPathDB" id="VectorBase:GBRI025495"/>
<sequence length="110" mass="12307">MLDALQEDSFVSKGIWKDYVMIGLMPKINPFTSFLFLTTRQKERNSIRANFVSIVVYYGINRLGIIGSLRSADSIVSVNRVGSVDSKDSIRSIDSLCSVTTTSSQHRQDI</sequence>
<reference evidence="3" key="1">
    <citation type="submission" date="2014-03" db="EMBL/GenBank/DDBJ databases">
        <authorList>
            <person name="Aksoy S."/>
            <person name="Warren W."/>
            <person name="Wilson R.K."/>
        </authorList>
    </citation>
    <scope>NUCLEOTIDE SEQUENCE [LARGE SCALE GENOMIC DNA]</scope>
    <source>
        <strain evidence="3">IAEA</strain>
    </source>
</reference>
<organism evidence="2 3">
    <name type="scientific">Glossina brevipalpis</name>
    <dbReference type="NCBI Taxonomy" id="37001"/>
    <lineage>
        <taxon>Eukaryota</taxon>
        <taxon>Metazoa</taxon>
        <taxon>Ecdysozoa</taxon>
        <taxon>Arthropoda</taxon>
        <taxon>Hexapoda</taxon>
        <taxon>Insecta</taxon>
        <taxon>Pterygota</taxon>
        <taxon>Neoptera</taxon>
        <taxon>Endopterygota</taxon>
        <taxon>Diptera</taxon>
        <taxon>Brachycera</taxon>
        <taxon>Muscomorpha</taxon>
        <taxon>Hippoboscoidea</taxon>
        <taxon>Glossinidae</taxon>
        <taxon>Glossina</taxon>
    </lineage>
</organism>
<reference evidence="2" key="2">
    <citation type="submission" date="2020-05" db="UniProtKB">
        <authorList>
            <consortium name="EnsemblMetazoa"/>
        </authorList>
    </citation>
    <scope>IDENTIFICATION</scope>
    <source>
        <strain evidence="2">IAEA</strain>
    </source>
</reference>
<evidence type="ECO:0000256" key="1">
    <source>
        <dbReference type="SAM" id="Phobius"/>
    </source>
</evidence>